<comment type="caution">
    <text evidence="6">The sequence shown here is derived from an EMBL/GenBank/DDBJ whole genome shotgun (WGS) entry which is preliminary data.</text>
</comment>
<name>A0A437MBR1_9SPHN</name>
<dbReference type="Gene3D" id="1.10.10.10">
    <property type="entry name" value="Winged helix-like DNA-binding domain superfamily/Winged helix DNA-binding domain"/>
    <property type="match status" value="1"/>
</dbReference>
<dbReference type="GO" id="GO:0003700">
    <property type="term" value="F:DNA-binding transcription factor activity"/>
    <property type="evidence" value="ECO:0007669"/>
    <property type="project" value="InterPro"/>
</dbReference>
<evidence type="ECO:0000313" key="7">
    <source>
        <dbReference type="Proteomes" id="UP000282971"/>
    </source>
</evidence>
<gene>
    <name evidence="6" type="ORF">EOD43_06640</name>
</gene>
<dbReference type="SUPFAM" id="SSF46785">
    <property type="entry name" value="Winged helix' DNA-binding domain"/>
    <property type="match status" value="1"/>
</dbReference>
<keyword evidence="4" id="KW-0804">Transcription</keyword>
<dbReference type="InterPro" id="IPR005119">
    <property type="entry name" value="LysR_subst-bd"/>
</dbReference>
<evidence type="ECO:0000259" key="5">
    <source>
        <dbReference type="PROSITE" id="PS50931"/>
    </source>
</evidence>
<comment type="similarity">
    <text evidence="1">Belongs to the LysR transcriptional regulatory family.</text>
</comment>
<dbReference type="Pfam" id="PF03466">
    <property type="entry name" value="LysR_substrate"/>
    <property type="match status" value="1"/>
</dbReference>
<dbReference type="PROSITE" id="PS50931">
    <property type="entry name" value="HTH_LYSR"/>
    <property type="match status" value="1"/>
</dbReference>
<accession>A0A437MBR1</accession>
<keyword evidence="2" id="KW-0805">Transcription regulation</keyword>
<dbReference type="GO" id="GO:0003677">
    <property type="term" value="F:DNA binding"/>
    <property type="evidence" value="ECO:0007669"/>
    <property type="project" value="UniProtKB-KW"/>
</dbReference>
<evidence type="ECO:0000256" key="1">
    <source>
        <dbReference type="ARBA" id="ARBA00009437"/>
    </source>
</evidence>
<dbReference type="InterPro" id="IPR000847">
    <property type="entry name" value="LysR_HTH_N"/>
</dbReference>
<dbReference type="Proteomes" id="UP000282971">
    <property type="component" value="Unassembled WGS sequence"/>
</dbReference>
<feature type="domain" description="HTH lysR-type" evidence="5">
    <location>
        <begin position="1"/>
        <end position="32"/>
    </location>
</feature>
<dbReference type="InterPro" id="IPR036390">
    <property type="entry name" value="WH_DNA-bd_sf"/>
</dbReference>
<evidence type="ECO:0000313" key="6">
    <source>
        <dbReference type="EMBL" id="RVT95091.1"/>
    </source>
</evidence>
<dbReference type="PANTHER" id="PTHR30346:SF0">
    <property type="entry name" value="HCA OPERON TRANSCRIPTIONAL ACTIVATOR HCAR"/>
    <property type="match status" value="1"/>
</dbReference>
<evidence type="ECO:0000256" key="4">
    <source>
        <dbReference type="ARBA" id="ARBA00023163"/>
    </source>
</evidence>
<reference evidence="6 7" key="1">
    <citation type="submission" date="2019-01" db="EMBL/GenBank/DDBJ databases">
        <authorList>
            <person name="Chen W.-M."/>
        </authorList>
    </citation>
    <scope>NUCLEOTIDE SEQUENCE [LARGE SCALE GENOMIC DNA]</scope>
    <source>
        <strain evidence="6 7">CCP-7</strain>
    </source>
</reference>
<dbReference type="CDD" id="cd08414">
    <property type="entry name" value="PBP2_LTTR_aromatics_like"/>
    <property type="match status" value="1"/>
</dbReference>
<keyword evidence="7" id="KW-1185">Reference proteome</keyword>
<proteinExistence type="inferred from homology"/>
<keyword evidence="3" id="KW-0238">DNA-binding</keyword>
<dbReference type="Pfam" id="PF00126">
    <property type="entry name" value="HTH_1"/>
    <property type="match status" value="1"/>
</dbReference>
<evidence type="ECO:0000256" key="2">
    <source>
        <dbReference type="ARBA" id="ARBA00023015"/>
    </source>
</evidence>
<dbReference type="GO" id="GO:0032993">
    <property type="term" value="C:protein-DNA complex"/>
    <property type="evidence" value="ECO:0007669"/>
    <property type="project" value="TreeGrafter"/>
</dbReference>
<dbReference type="SUPFAM" id="SSF53850">
    <property type="entry name" value="Periplasmic binding protein-like II"/>
    <property type="match status" value="1"/>
</dbReference>
<sequence length="267" mass="29300">MTQPALSQLIRDMEARLGFRLVERTTRKVLLTGPGRAFLADSEAILIKLERAIDSARAAAGQAANTIRIGAILPTAFEFLPAVLSEFRRRYPTAAIHIETRESAQLVTAVETGALNVALLRPPRNGGALRLETLRREAFVAAMRVDHPLARVELLQLRDLRPQKIVRISRGDLRDAFGEVDAQLERARLDLASSQAADATLTALARVSAGDGISFVPAWAASLPWKDVCFRQVQDLTATIDLAIAWDASSVPEIVQHFIDVARRIAR</sequence>
<dbReference type="AlphaFoldDB" id="A0A437MBR1"/>
<organism evidence="6 7">
    <name type="scientific">Sphingomonas crocodyli</name>
    <dbReference type="NCBI Taxonomy" id="1979270"/>
    <lineage>
        <taxon>Bacteria</taxon>
        <taxon>Pseudomonadati</taxon>
        <taxon>Pseudomonadota</taxon>
        <taxon>Alphaproteobacteria</taxon>
        <taxon>Sphingomonadales</taxon>
        <taxon>Sphingomonadaceae</taxon>
        <taxon>Sphingomonas</taxon>
    </lineage>
</organism>
<protein>
    <submittedName>
        <fullName evidence="6">LysR family transcriptional regulator</fullName>
    </submittedName>
</protein>
<evidence type="ECO:0000256" key="3">
    <source>
        <dbReference type="ARBA" id="ARBA00023125"/>
    </source>
</evidence>
<dbReference type="PANTHER" id="PTHR30346">
    <property type="entry name" value="TRANSCRIPTIONAL DUAL REGULATOR HCAR-RELATED"/>
    <property type="match status" value="1"/>
</dbReference>
<dbReference type="Gene3D" id="3.40.190.10">
    <property type="entry name" value="Periplasmic binding protein-like II"/>
    <property type="match status" value="2"/>
</dbReference>
<dbReference type="InterPro" id="IPR036388">
    <property type="entry name" value="WH-like_DNA-bd_sf"/>
</dbReference>
<dbReference type="EMBL" id="SACN01000001">
    <property type="protein sequence ID" value="RVT95091.1"/>
    <property type="molecule type" value="Genomic_DNA"/>
</dbReference>